<evidence type="ECO:0000313" key="1">
    <source>
        <dbReference type="EMBL" id="PSN74703.1"/>
    </source>
</evidence>
<sequence>MMGSIMSGTPHSTRNGKQLGQQAQLFVVVSHSTVVYLFKASSRVAKHDLSPSLWHCSCFQNFLGELYAHFAHLCSEGSIFYNAKNMVLRWLGYELRLKLVLRC</sequence>
<protein>
    <submittedName>
        <fullName evidence="1">Uncharacterized protein</fullName>
    </submittedName>
</protein>
<gene>
    <name evidence="1" type="ORF">BS50DRAFT_21931</name>
</gene>
<reference evidence="1 2" key="1">
    <citation type="journal article" date="2018" name="Front. Microbiol.">
        <title>Genome-Wide Analysis of Corynespora cassiicola Leaf Fall Disease Putative Effectors.</title>
        <authorList>
            <person name="Lopez D."/>
            <person name="Ribeiro S."/>
            <person name="Label P."/>
            <person name="Fumanal B."/>
            <person name="Venisse J.S."/>
            <person name="Kohler A."/>
            <person name="de Oliveira R.R."/>
            <person name="Labutti K."/>
            <person name="Lipzen A."/>
            <person name="Lail K."/>
            <person name="Bauer D."/>
            <person name="Ohm R.A."/>
            <person name="Barry K.W."/>
            <person name="Spatafora J."/>
            <person name="Grigoriev I.V."/>
            <person name="Martin F.M."/>
            <person name="Pujade-Renaud V."/>
        </authorList>
    </citation>
    <scope>NUCLEOTIDE SEQUENCE [LARGE SCALE GENOMIC DNA]</scope>
    <source>
        <strain evidence="1 2">Philippines</strain>
    </source>
</reference>
<dbReference type="EMBL" id="KZ678128">
    <property type="protein sequence ID" value="PSN74703.1"/>
    <property type="molecule type" value="Genomic_DNA"/>
</dbReference>
<accession>A0A2T2PAM0</accession>
<name>A0A2T2PAM0_CORCC</name>
<proteinExistence type="predicted"/>
<dbReference type="AlphaFoldDB" id="A0A2T2PAM0"/>
<dbReference type="Proteomes" id="UP000240883">
    <property type="component" value="Unassembled WGS sequence"/>
</dbReference>
<evidence type="ECO:0000313" key="2">
    <source>
        <dbReference type="Proteomes" id="UP000240883"/>
    </source>
</evidence>
<organism evidence="1 2">
    <name type="scientific">Corynespora cassiicola Philippines</name>
    <dbReference type="NCBI Taxonomy" id="1448308"/>
    <lineage>
        <taxon>Eukaryota</taxon>
        <taxon>Fungi</taxon>
        <taxon>Dikarya</taxon>
        <taxon>Ascomycota</taxon>
        <taxon>Pezizomycotina</taxon>
        <taxon>Dothideomycetes</taxon>
        <taxon>Pleosporomycetidae</taxon>
        <taxon>Pleosporales</taxon>
        <taxon>Corynesporascaceae</taxon>
        <taxon>Corynespora</taxon>
    </lineage>
</organism>
<keyword evidence="2" id="KW-1185">Reference proteome</keyword>